<protein>
    <submittedName>
        <fullName evidence="3">Meso-butanediol dehydrogenase/(S,S)-butanediol dehydrogenase/diacetyl reductase</fullName>
        <ecNumber evidence="3">1.1.1.-</ecNumber>
        <ecNumber evidence="3">1.1.1.304</ecNumber>
        <ecNumber evidence="3">1.1.1.76</ecNumber>
    </submittedName>
</protein>
<dbReference type="RefSeq" id="WP_179407252.1">
    <property type="nucleotide sequence ID" value="NZ_BMGF01000002.1"/>
</dbReference>
<dbReference type="EC" id="1.1.1.-" evidence="3"/>
<dbReference type="PROSITE" id="PS00061">
    <property type="entry name" value="ADH_SHORT"/>
    <property type="match status" value="1"/>
</dbReference>
<dbReference type="Gene3D" id="3.40.50.720">
    <property type="entry name" value="NAD(P)-binding Rossmann-like Domain"/>
    <property type="match status" value="1"/>
</dbReference>
<comment type="similarity">
    <text evidence="1">Belongs to the short-chain dehydrogenases/reductases (SDR) family.</text>
</comment>
<dbReference type="CDD" id="cd05233">
    <property type="entry name" value="SDR_c"/>
    <property type="match status" value="1"/>
</dbReference>
<dbReference type="SUPFAM" id="SSF51735">
    <property type="entry name" value="NAD(P)-binding Rossmann-fold domains"/>
    <property type="match status" value="1"/>
</dbReference>
<dbReference type="EC" id="1.1.1.304" evidence="3"/>
<dbReference type="InterPro" id="IPR036291">
    <property type="entry name" value="NAD(P)-bd_dom_sf"/>
</dbReference>
<dbReference type="GO" id="GO:0052588">
    <property type="term" value="F:diacetyl reductase ((S)-acetoin forming) (NAD+) activity"/>
    <property type="evidence" value="ECO:0007669"/>
    <property type="project" value="UniProtKB-EC"/>
</dbReference>
<gene>
    <name evidence="3" type="ORF">FHS75_001719</name>
</gene>
<evidence type="ECO:0000259" key="2">
    <source>
        <dbReference type="SMART" id="SM00822"/>
    </source>
</evidence>
<proteinExistence type="inferred from homology"/>
<dbReference type="EMBL" id="JACBZF010000002">
    <property type="protein sequence ID" value="NYH95400.1"/>
    <property type="molecule type" value="Genomic_DNA"/>
</dbReference>
<keyword evidence="4" id="KW-1185">Reference proteome</keyword>
<dbReference type="SMART" id="SM00822">
    <property type="entry name" value="PKS_KR"/>
    <property type="match status" value="1"/>
</dbReference>
<reference evidence="3 4" key="1">
    <citation type="submission" date="2020-07" db="EMBL/GenBank/DDBJ databases">
        <title>Genomic Encyclopedia of Type Strains, Phase IV (KMG-IV): sequencing the most valuable type-strain genomes for metagenomic binning, comparative biology and taxonomic classification.</title>
        <authorList>
            <person name="Goeker M."/>
        </authorList>
    </citation>
    <scope>NUCLEOTIDE SEQUENCE [LARGE SCALE GENOMIC DNA]</scope>
    <source>
        <strain evidence="3 4">DSM 29043</strain>
    </source>
</reference>
<dbReference type="PRINTS" id="PR00081">
    <property type="entry name" value="GDHRDH"/>
</dbReference>
<dbReference type="EC" id="1.1.1.76" evidence="3"/>
<evidence type="ECO:0000313" key="4">
    <source>
        <dbReference type="Proteomes" id="UP000522081"/>
    </source>
</evidence>
<dbReference type="FunFam" id="3.40.50.720:FF:000084">
    <property type="entry name" value="Short-chain dehydrogenase reductase"/>
    <property type="match status" value="1"/>
</dbReference>
<sequence>MERFTGKTVIVTGSSSGIGEGIARRFSAEGANVVLNSRSRDDLAEVAADLDPERTFVVEADVSDRHACGGLVGATVDRFGGLDVLCNNAGIGAFGPFADAEEGKIDAVLGVNVKGTLLMSQAAYPHLKASKGCIVNTSSCSGTGGDYQMVIYTASKGAVTQITRSLALEWGPVGIRVNAVNPSLTRSEMTGDMLDNDAMIDAFMDRFAIKRIGEPADVAAAVAFLASDDAAFITGANLPVDGGITASNGQPDFRNVQ</sequence>
<dbReference type="PANTHER" id="PTHR43975:SF2">
    <property type="entry name" value="EG:BACR7A4.14 PROTEIN-RELATED"/>
    <property type="match status" value="1"/>
</dbReference>
<dbReference type="InterPro" id="IPR020904">
    <property type="entry name" value="Sc_DH/Rdtase_CS"/>
</dbReference>
<dbReference type="Pfam" id="PF13561">
    <property type="entry name" value="adh_short_C2"/>
    <property type="match status" value="1"/>
</dbReference>
<keyword evidence="3" id="KW-0560">Oxidoreductase</keyword>
<dbReference type="Proteomes" id="UP000522081">
    <property type="component" value="Unassembled WGS sequence"/>
</dbReference>
<accession>A0A7Y9XXX7</accession>
<dbReference type="InterPro" id="IPR057326">
    <property type="entry name" value="KR_dom"/>
</dbReference>
<dbReference type="PRINTS" id="PR00080">
    <property type="entry name" value="SDRFAMILY"/>
</dbReference>
<organism evidence="3 4">
    <name type="scientific">Novosphingobium marinum</name>
    <dbReference type="NCBI Taxonomy" id="1514948"/>
    <lineage>
        <taxon>Bacteria</taxon>
        <taxon>Pseudomonadati</taxon>
        <taxon>Pseudomonadota</taxon>
        <taxon>Alphaproteobacteria</taxon>
        <taxon>Sphingomonadales</taxon>
        <taxon>Sphingomonadaceae</taxon>
        <taxon>Novosphingobium</taxon>
    </lineage>
</organism>
<comment type="caution">
    <text evidence="3">The sequence shown here is derived from an EMBL/GenBank/DDBJ whole genome shotgun (WGS) entry which is preliminary data.</text>
</comment>
<dbReference type="AlphaFoldDB" id="A0A7Y9XXX7"/>
<evidence type="ECO:0000256" key="1">
    <source>
        <dbReference type="ARBA" id="ARBA00006484"/>
    </source>
</evidence>
<name>A0A7Y9XXX7_9SPHN</name>
<dbReference type="NCBIfam" id="NF005559">
    <property type="entry name" value="PRK07231.1"/>
    <property type="match status" value="1"/>
</dbReference>
<evidence type="ECO:0000313" key="3">
    <source>
        <dbReference type="EMBL" id="NYH95400.1"/>
    </source>
</evidence>
<dbReference type="PANTHER" id="PTHR43975">
    <property type="entry name" value="ZGC:101858"/>
    <property type="match status" value="1"/>
</dbReference>
<feature type="domain" description="Ketoreductase" evidence="2">
    <location>
        <begin position="7"/>
        <end position="183"/>
    </location>
</feature>
<dbReference type="GO" id="GO:0047512">
    <property type="term" value="F:(S,S)-butanediol dehydrogenase activity"/>
    <property type="evidence" value="ECO:0007669"/>
    <property type="project" value="UniProtKB-EC"/>
</dbReference>
<dbReference type="InterPro" id="IPR002347">
    <property type="entry name" value="SDR_fam"/>
</dbReference>